<sequence length="395" mass="43661">MPDIHAKLSASGSSRWLNCTPSIALESKFPEQGDGGFFAQEGTLAHSFGELLLQKFNGDVDKAKYARKLNRLKKSELYDASMIDHVEVYTTIVIEKFQEAHANDPNAVLSIEQRLDYSAWAPGGFGTGDAVIVGNGVVEIVDLKYGKGVPVFAEENSQLMLYGLGAYNAFEMGYDLHTVRMTIVQPRLDSVTEFEMEVSDLLDWADNVVRPAALLADKGEGELNPGPWCKFCRARAVCKARAEANLELASYNFKDPRLLQPAEIAQVLGKVAELKSWVDDIKKFALNEAEAKGTKFPGWKLVEGRSNRKYADSEAVLGALELEGYAEEEFITKKLLGLTELEKLVGKKRVELVLGDLIVKPRGLPVLVIEEDKRQEINLKSKAEDDFADDLDANG</sequence>
<evidence type="ECO:0000313" key="2">
    <source>
        <dbReference type="Proteomes" id="UP000574104"/>
    </source>
</evidence>
<gene>
    <name evidence="1" type="ORF">HB904_09375</name>
</gene>
<dbReference type="InterPro" id="IPR021229">
    <property type="entry name" value="DUF2800"/>
</dbReference>
<dbReference type="Gene3D" id="3.90.320.10">
    <property type="match status" value="1"/>
</dbReference>
<accession>A0A842AEN9</accession>
<dbReference type="EMBL" id="JAARSH010000005">
    <property type="protein sequence ID" value="MBC1616399.1"/>
    <property type="molecule type" value="Genomic_DNA"/>
</dbReference>
<comment type="caution">
    <text evidence="1">The sequence shown here is derived from an EMBL/GenBank/DDBJ whole genome shotgun (WGS) entry which is preliminary data.</text>
</comment>
<evidence type="ECO:0000313" key="1">
    <source>
        <dbReference type="EMBL" id="MBC1616399.1"/>
    </source>
</evidence>
<dbReference type="Pfam" id="PF10926">
    <property type="entry name" value="DUF2800"/>
    <property type="match status" value="1"/>
</dbReference>
<dbReference type="AlphaFoldDB" id="A0A842AEN9"/>
<dbReference type="Proteomes" id="UP000574104">
    <property type="component" value="Unassembled WGS sequence"/>
</dbReference>
<dbReference type="RefSeq" id="WP_185434379.1">
    <property type="nucleotide sequence ID" value="NZ_JAARSH010000005.1"/>
</dbReference>
<protein>
    <submittedName>
        <fullName evidence="1">DUF2800 domain-containing protein</fullName>
    </submittedName>
</protein>
<reference evidence="1 2" key="1">
    <citation type="submission" date="2020-03" db="EMBL/GenBank/DDBJ databases">
        <title>Soil Listeria distribution.</title>
        <authorList>
            <person name="Liao J."/>
            <person name="Wiedmann M."/>
        </authorList>
    </citation>
    <scope>NUCLEOTIDE SEQUENCE [LARGE SCALE GENOMIC DNA]</scope>
    <source>
        <strain evidence="1 2">FSL L7-1299</strain>
    </source>
</reference>
<dbReference type="InterPro" id="IPR011604">
    <property type="entry name" value="PDDEXK-like_dom_sf"/>
</dbReference>
<proteinExistence type="predicted"/>
<name>A0A842AEN9_9LIST</name>
<organism evidence="1 2">
    <name type="scientific">Listeria booriae</name>
    <dbReference type="NCBI Taxonomy" id="1552123"/>
    <lineage>
        <taxon>Bacteria</taxon>
        <taxon>Bacillati</taxon>
        <taxon>Bacillota</taxon>
        <taxon>Bacilli</taxon>
        <taxon>Bacillales</taxon>
        <taxon>Listeriaceae</taxon>
        <taxon>Listeria</taxon>
    </lineage>
</organism>